<dbReference type="Proteomes" id="UP000812270">
    <property type="component" value="Unassembled WGS sequence"/>
</dbReference>
<feature type="transmembrane region" description="Helical" evidence="8">
    <location>
        <begin position="12"/>
        <end position="33"/>
    </location>
</feature>
<dbReference type="AlphaFoldDB" id="A0A9E2SEG6"/>
<dbReference type="PANTHER" id="PTHR33908:SF11">
    <property type="entry name" value="MEMBRANE PROTEIN"/>
    <property type="match status" value="1"/>
</dbReference>
<keyword evidence="7 8" id="KW-0472">Membrane</keyword>
<evidence type="ECO:0000313" key="10">
    <source>
        <dbReference type="EMBL" id="MBV4359893.1"/>
    </source>
</evidence>
<accession>A0A9E2SEG6</accession>
<keyword evidence="11" id="KW-1185">Reference proteome</keyword>
<sequence>MLFQFDRWVNKRVALASILVIHIALSLICAHFRSLNLDEKTYFEYTVRCLKGHPERVRILDDSKTILVFPALIPRMISQIFHPGLTKNDGGIADILHGRYTILVYSVLLLLFLWLSLKKLDLPYAMLVFPLAAINPMIVNYATFINSDMAVGLFTLLLFYYGWQFFSTKKTRYLVYLSIVCGLGFVCKFSFIPVLMAFFIGGVFLFFTSFRSRSSLLFGIRSLAVVFVISVLVINLCYPTDKRFVSLRNMELKSEKFKALSQSFVGAFPLPVPQNMVQAADQLSYHSQPNLPIGDITFEGRVWLLGGLHTTPLWFYYWVLLGIKTPIFLLLLMIIGAAAAIFSYRKYPFIFLATVVALFYCAYSGYINFFQIGDRHLLAIYPLLFVVAGFAMYKLSEWLSIRQVVAFYCMGFIWLLISEGYYFPHFMPYTNEFITDKKTAHWTANVGVTDYCQSVDFAEDFIKNNPGYKKPFGDTSHNGKYAICVFRLFYDAYFGKDPKSLELWNRRPTRIERFVVLIFDEDK</sequence>
<organism evidence="10 11">
    <name type="scientific">Pinibacter aurantiacus</name>
    <dbReference type="NCBI Taxonomy" id="2851599"/>
    <lineage>
        <taxon>Bacteria</taxon>
        <taxon>Pseudomonadati</taxon>
        <taxon>Bacteroidota</taxon>
        <taxon>Chitinophagia</taxon>
        <taxon>Chitinophagales</taxon>
        <taxon>Chitinophagaceae</taxon>
        <taxon>Pinibacter</taxon>
    </lineage>
</organism>
<name>A0A9E2SEG6_9BACT</name>
<dbReference type="GO" id="GO:0016763">
    <property type="term" value="F:pentosyltransferase activity"/>
    <property type="evidence" value="ECO:0007669"/>
    <property type="project" value="TreeGrafter"/>
</dbReference>
<dbReference type="InterPro" id="IPR050297">
    <property type="entry name" value="LipidA_mod_glycosyltrf_83"/>
</dbReference>
<keyword evidence="5 8" id="KW-0812">Transmembrane</keyword>
<dbReference type="GO" id="GO:0005886">
    <property type="term" value="C:plasma membrane"/>
    <property type="evidence" value="ECO:0007669"/>
    <property type="project" value="UniProtKB-SubCell"/>
</dbReference>
<evidence type="ECO:0000256" key="8">
    <source>
        <dbReference type="SAM" id="Phobius"/>
    </source>
</evidence>
<evidence type="ECO:0000313" key="11">
    <source>
        <dbReference type="Proteomes" id="UP000812270"/>
    </source>
</evidence>
<evidence type="ECO:0000256" key="5">
    <source>
        <dbReference type="ARBA" id="ARBA00022692"/>
    </source>
</evidence>
<dbReference type="PANTHER" id="PTHR33908">
    <property type="entry name" value="MANNOSYLTRANSFERASE YKCB-RELATED"/>
    <property type="match status" value="1"/>
</dbReference>
<feature type="transmembrane region" description="Helical" evidence="8">
    <location>
        <begin position="124"/>
        <end position="143"/>
    </location>
</feature>
<comment type="caution">
    <text evidence="10">The sequence shown here is derived from an EMBL/GenBank/DDBJ whole genome shotgun (WGS) entry which is preliminary data.</text>
</comment>
<dbReference type="EMBL" id="JAHSPG010000016">
    <property type="protein sequence ID" value="MBV4359893.1"/>
    <property type="molecule type" value="Genomic_DNA"/>
</dbReference>
<feature type="transmembrane region" description="Helical" evidence="8">
    <location>
        <begin position="173"/>
        <end position="206"/>
    </location>
</feature>
<feature type="transmembrane region" description="Helical" evidence="8">
    <location>
        <begin position="218"/>
        <end position="238"/>
    </location>
</feature>
<evidence type="ECO:0000256" key="7">
    <source>
        <dbReference type="ARBA" id="ARBA00023136"/>
    </source>
</evidence>
<keyword evidence="6 8" id="KW-1133">Transmembrane helix</keyword>
<comment type="subcellular location">
    <subcellularLocation>
        <location evidence="1">Cell membrane</location>
        <topology evidence="1">Multi-pass membrane protein</topology>
    </subcellularLocation>
</comment>
<feature type="transmembrane region" description="Helical" evidence="8">
    <location>
        <begin position="376"/>
        <end position="393"/>
    </location>
</feature>
<reference evidence="10" key="1">
    <citation type="submission" date="2021-06" db="EMBL/GenBank/DDBJ databases">
        <authorList>
            <person name="Huq M.A."/>
        </authorList>
    </citation>
    <scope>NUCLEOTIDE SEQUENCE</scope>
    <source>
        <strain evidence="10">MAH-26</strain>
    </source>
</reference>
<evidence type="ECO:0000256" key="1">
    <source>
        <dbReference type="ARBA" id="ARBA00004651"/>
    </source>
</evidence>
<feature type="transmembrane region" description="Helical" evidence="8">
    <location>
        <begin position="100"/>
        <end position="117"/>
    </location>
</feature>
<feature type="transmembrane region" description="Helical" evidence="8">
    <location>
        <begin position="315"/>
        <end position="342"/>
    </location>
</feature>
<evidence type="ECO:0000256" key="3">
    <source>
        <dbReference type="ARBA" id="ARBA00022676"/>
    </source>
</evidence>
<gene>
    <name evidence="10" type="ORF">KTO63_22195</name>
</gene>
<keyword evidence="2" id="KW-1003">Cell membrane</keyword>
<evidence type="ECO:0000256" key="6">
    <source>
        <dbReference type="ARBA" id="ARBA00022989"/>
    </source>
</evidence>
<dbReference type="RefSeq" id="WP_217794151.1">
    <property type="nucleotide sequence ID" value="NZ_JAHSPG010000016.1"/>
</dbReference>
<keyword evidence="4 10" id="KW-0808">Transferase</keyword>
<evidence type="ECO:0000259" key="9">
    <source>
        <dbReference type="Pfam" id="PF13231"/>
    </source>
</evidence>
<feature type="transmembrane region" description="Helical" evidence="8">
    <location>
        <begin position="349"/>
        <end position="370"/>
    </location>
</feature>
<proteinExistence type="predicted"/>
<dbReference type="GO" id="GO:0009103">
    <property type="term" value="P:lipopolysaccharide biosynthetic process"/>
    <property type="evidence" value="ECO:0007669"/>
    <property type="project" value="UniProtKB-ARBA"/>
</dbReference>
<dbReference type="Pfam" id="PF13231">
    <property type="entry name" value="PMT_2"/>
    <property type="match status" value="1"/>
</dbReference>
<feature type="transmembrane region" description="Helical" evidence="8">
    <location>
        <begin position="405"/>
        <end position="423"/>
    </location>
</feature>
<dbReference type="InterPro" id="IPR038731">
    <property type="entry name" value="RgtA/B/C-like"/>
</dbReference>
<evidence type="ECO:0000256" key="4">
    <source>
        <dbReference type="ARBA" id="ARBA00022679"/>
    </source>
</evidence>
<protein>
    <submittedName>
        <fullName evidence="10">Glycosyltransferase family 39 protein</fullName>
        <ecNumber evidence="10">2.4.-.-</ecNumber>
    </submittedName>
</protein>
<feature type="domain" description="Glycosyltransferase RgtA/B/C/D-like" evidence="9">
    <location>
        <begin position="102"/>
        <end position="230"/>
    </location>
</feature>
<dbReference type="EC" id="2.4.-.-" evidence="10"/>
<evidence type="ECO:0000256" key="2">
    <source>
        <dbReference type="ARBA" id="ARBA00022475"/>
    </source>
</evidence>
<feature type="transmembrane region" description="Helical" evidence="8">
    <location>
        <begin position="149"/>
        <end position="166"/>
    </location>
</feature>
<keyword evidence="3 10" id="KW-0328">Glycosyltransferase</keyword>